<dbReference type="Proteomes" id="UP000641025">
    <property type="component" value="Unassembled WGS sequence"/>
</dbReference>
<dbReference type="RefSeq" id="WP_199393996.1">
    <property type="nucleotide sequence ID" value="NZ_JAEMHK010000003.1"/>
</dbReference>
<accession>A0ABS0YPT4</accession>
<evidence type="ECO:0000313" key="2">
    <source>
        <dbReference type="EMBL" id="MBJ6799477.1"/>
    </source>
</evidence>
<organism evidence="2 3">
    <name type="scientific">Geomonas propionica</name>
    <dbReference type="NCBI Taxonomy" id="2798582"/>
    <lineage>
        <taxon>Bacteria</taxon>
        <taxon>Pseudomonadati</taxon>
        <taxon>Thermodesulfobacteriota</taxon>
        <taxon>Desulfuromonadia</taxon>
        <taxon>Geobacterales</taxon>
        <taxon>Geobacteraceae</taxon>
        <taxon>Geomonas</taxon>
    </lineage>
</organism>
<keyword evidence="1" id="KW-0732">Signal</keyword>
<evidence type="ECO:0000313" key="3">
    <source>
        <dbReference type="Proteomes" id="UP000641025"/>
    </source>
</evidence>
<name>A0ABS0YPT4_9BACT</name>
<proteinExistence type="predicted"/>
<protein>
    <submittedName>
        <fullName evidence="2">Porin</fullName>
    </submittedName>
</protein>
<feature type="chain" id="PRO_5047014354" evidence="1">
    <location>
        <begin position="27"/>
        <end position="452"/>
    </location>
</feature>
<comment type="caution">
    <text evidence="2">The sequence shown here is derived from an EMBL/GenBank/DDBJ whole genome shotgun (WGS) entry which is preliminary data.</text>
</comment>
<dbReference type="EMBL" id="JAEMHK010000003">
    <property type="protein sequence ID" value="MBJ6799477.1"/>
    <property type="molecule type" value="Genomic_DNA"/>
</dbReference>
<sequence length="452" mass="47985">MSFQKKLLAFAAVSALSAATAVPAMALENEFHGMFKFMGYQTNALAGGDTKDILRKDAHSGFFAEQRARIMYIAKANDNLKLVTHFELDTRFGGISTGYKGTTGNDSGNLDADALTLETKNIYLDFNEPATGANFKVGMQPWADAYGSLFLLADMTGAIATKKVDAFTGQLGWFRFDDNTAANAITGPGQLTADLIVADGKFAINKDITVGATYYNIQNDTGLSSASTTAPTVSIPNYELLHMIGVNADINVGPANIKPFAAYQFGDQNSAKDISAYMMGAVGKVKAGPGAVNFSGFYLSGDKGGTNNNAFQIVTTGTTYFNPANMWLLIRPNQAINTSTSLTGNDMTVGGRGSIGVFAGYEGAMGKTFYNANAGYMRTAEARGNEKKSLGTEVNAQVGYKIFDNLSASAAVAYVFLGDALNGKGTDRITTYAQTADADNPYLVNLQLSYAF</sequence>
<reference evidence="2 3" key="1">
    <citation type="submission" date="2020-12" db="EMBL/GenBank/DDBJ databases">
        <title>Geomonas sp. Red259, isolated from paddy soil.</title>
        <authorList>
            <person name="Xu Z."/>
            <person name="Zhang Z."/>
            <person name="Masuda Y."/>
            <person name="Itoh H."/>
            <person name="Senoo K."/>
        </authorList>
    </citation>
    <scope>NUCLEOTIDE SEQUENCE [LARGE SCALE GENOMIC DNA]</scope>
    <source>
        <strain evidence="2 3">Red259</strain>
    </source>
</reference>
<keyword evidence="3" id="KW-1185">Reference proteome</keyword>
<feature type="signal peptide" evidence="1">
    <location>
        <begin position="1"/>
        <end position="26"/>
    </location>
</feature>
<evidence type="ECO:0000256" key="1">
    <source>
        <dbReference type="SAM" id="SignalP"/>
    </source>
</evidence>
<gene>
    <name evidence="2" type="ORF">JFN90_04945</name>
</gene>